<accession>A0A1G7QJ37</accession>
<dbReference type="InterPro" id="IPR002645">
    <property type="entry name" value="STAS_dom"/>
</dbReference>
<feature type="domain" description="STAS" evidence="1">
    <location>
        <begin position="12"/>
        <end position="95"/>
    </location>
</feature>
<dbReference type="Gene3D" id="3.30.750.24">
    <property type="entry name" value="STAS domain"/>
    <property type="match status" value="1"/>
</dbReference>
<evidence type="ECO:0000259" key="1">
    <source>
        <dbReference type="PROSITE" id="PS50801"/>
    </source>
</evidence>
<keyword evidence="3" id="KW-1185">Reference proteome</keyword>
<dbReference type="AlphaFoldDB" id="A0A1G7QJ37"/>
<dbReference type="Proteomes" id="UP000198863">
    <property type="component" value="Unassembled WGS sequence"/>
</dbReference>
<dbReference type="PROSITE" id="PS50801">
    <property type="entry name" value="STAS"/>
    <property type="match status" value="1"/>
</dbReference>
<sequence length="117" mass="12688">MLTTRRHHLSTSRRPVDVTTGQVVVRVSTPLDDAAAAHLAGCLRRRVRRGEVVLARLEGCDFVNARGFRALVRLQGEVEDAGGRLLVLDPPRSLRLVCRSFPGRLELVPATSPGAAA</sequence>
<reference evidence="3" key="1">
    <citation type="submission" date="2016-10" db="EMBL/GenBank/DDBJ databases">
        <authorList>
            <person name="Varghese N."/>
            <person name="Submissions S."/>
        </authorList>
    </citation>
    <scope>NUCLEOTIDE SEQUENCE [LARGE SCALE GENOMIC DNA]</scope>
    <source>
        <strain evidence="3">DSM 44526</strain>
    </source>
</reference>
<protein>
    <recommendedName>
        <fullName evidence="1">STAS domain-containing protein</fullName>
    </recommendedName>
</protein>
<dbReference type="EMBL" id="FNCF01000002">
    <property type="protein sequence ID" value="SDF98534.1"/>
    <property type="molecule type" value="Genomic_DNA"/>
</dbReference>
<dbReference type="Pfam" id="PF01740">
    <property type="entry name" value="STAS"/>
    <property type="match status" value="1"/>
</dbReference>
<dbReference type="InterPro" id="IPR036513">
    <property type="entry name" value="STAS_dom_sf"/>
</dbReference>
<name>A0A1G7QJ37_9ACTN</name>
<evidence type="ECO:0000313" key="3">
    <source>
        <dbReference type="Proteomes" id="UP000198863"/>
    </source>
</evidence>
<organism evidence="2 3">
    <name type="scientific">Klenkia brasiliensis</name>
    <dbReference type="NCBI Taxonomy" id="333142"/>
    <lineage>
        <taxon>Bacteria</taxon>
        <taxon>Bacillati</taxon>
        <taxon>Actinomycetota</taxon>
        <taxon>Actinomycetes</taxon>
        <taxon>Geodermatophilales</taxon>
        <taxon>Geodermatophilaceae</taxon>
        <taxon>Klenkia</taxon>
    </lineage>
</organism>
<proteinExistence type="predicted"/>
<dbReference type="RefSeq" id="WP_165640182.1">
    <property type="nucleotide sequence ID" value="NZ_FNCF01000002.1"/>
</dbReference>
<gene>
    <name evidence="2" type="ORF">SAMN05660324_1503</name>
</gene>
<dbReference type="SUPFAM" id="SSF52091">
    <property type="entry name" value="SpoIIaa-like"/>
    <property type="match status" value="1"/>
</dbReference>
<evidence type="ECO:0000313" key="2">
    <source>
        <dbReference type="EMBL" id="SDF98534.1"/>
    </source>
</evidence>